<proteinExistence type="predicted"/>
<protein>
    <submittedName>
        <fullName evidence="2">Uncharacterized protein</fullName>
    </submittedName>
</protein>
<organism evidence="2">
    <name type="scientific">bioreactor metagenome</name>
    <dbReference type="NCBI Taxonomy" id="1076179"/>
    <lineage>
        <taxon>unclassified sequences</taxon>
        <taxon>metagenomes</taxon>
        <taxon>ecological metagenomes</taxon>
    </lineage>
</organism>
<name>A0A645BMX4_9ZZZZ</name>
<reference evidence="2" key="1">
    <citation type="submission" date="2019-08" db="EMBL/GenBank/DDBJ databases">
        <authorList>
            <person name="Kucharzyk K."/>
            <person name="Murdoch R.W."/>
            <person name="Higgins S."/>
            <person name="Loffler F."/>
        </authorList>
    </citation>
    <scope>NUCLEOTIDE SEQUENCE</scope>
</reference>
<dbReference type="AlphaFoldDB" id="A0A645BMX4"/>
<evidence type="ECO:0000256" key="1">
    <source>
        <dbReference type="SAM" id="MobiDB-lite"/>
    </source>
</evidence>
<comment type="caution">
    <text evidence="2">The sequence shown here is derived from an EMBL/GenBank/DDBJ whole genome shotgun (WGS) entry which is preliminary data.</text>
</comment>
<sequence length="138" mass="14864">MPRAHGGNDAPDFAPFGTGNRFAAFNDRFDPVFNFVRELKAVLVEPFDAVVFHGVVACGNHDRRVRFVQADEIRHGGSGQNTNVQHVPTDGADARRERSSQHGAGLAGIHADQDAGGMHLVCQNICADRSDLIGQFAA</sequence>
<accession>A0A645BMX4</accession>
<gene>
    <name evidence="2" type="ORF">SDC9_113385</name>
</gene>
<feature type="region of interest" description="Disordered" evidence="1">
    <location>
        <begin position="76"/>
        <end position="107"/>
    </location>
</feature>
<dbReference type="EMBL" id="VSSQ01021108">
    <property type="protein sequence ID" value="MPM66478.1"/>
    <property type="molecule type" value="Genomic_DNA"/>
</dbReference>
<evidence type="ECO:0000313" key="2">
    <source>
        <dbReference type="EMBL" id="MPM66478.1"/>
    </source>
</evidence>